<keyword evidence="2" id="KW-1133">Transmembrane helix</keyword>
<dbReference type="RefSeq" id="WP_379864742.1">
    <property type="nucleotide sequence ID" value="NZ_JBHTBW010000023.1"/>
</dbReference>
<keyword evidence="2" id="KW-0472">Membrane</keyword>
<evidence type="ECO:0000313" key="3">
    <source>
        <dbReference type="EMBL" id="MFC7441446.1"/>
    </source>
</evidence>
<name>A0ABW2RKD4_9BACL</name>
<evidence type="ECO:0000256" key="2">
    <source>
        <dbReference type="SAM" id="Phobius"/>
    </source>
</evidence>
<evidence type="ECO:0000256" key="1">
    <source>
        <dbReference type="SAM" id="MobiDB-lite"/>
    </source>
</evidence>
<dbReference type="EMBL" id="JBHTBW010000023">
    <property type="protein sequence ID" value="MFC7441446.1"/>
    <property type="molecule type" value="Genomic_DNA"/>
</dbReference>
<reference evidence="4" key="1">
    <citation type="journal article" date="2019" name="Int. J. Syst. Evol. Microbiol.">
        <title>The Global Catalogue of Microorganisms (GCM) 10K type strain sequencing project: providing services to taxonomists for standard genome sequencing and annotation.</title>
        <authorList>
            <consortium name="The Broad Institute Genomics Platform"/>
            <consortium name="The Broad Institute Genome Sequencing Center for Infectious Disease"/>
            <person name="Wu L."/>
            <person name="Ma J."/>
        </authorList>
    </citation>
    <scope>NUCLEOTIDE SEQUENCE [LARGE SCALE GENOMIC DNA]</scope>
    <source>
        <strain evidence="4">CGMCC 1.12942</strain>
    </source>
</reference>
<keyword evidence="4" id="KW-1185">Reference proteome</keyword>
<feature type="region of interest" description="Disordered" evidence="1">
    <location>
        <begin position="43"/>
        <end position="71"/>
    </location>
</feature>
<organism evidence="3 4">
    <name type="scientific">Laceyella putida</name>
    <dbReference type="NCBI Taxonomy" id="110101"/>
    <lineage>
        <taxon>Bacteria</taxon>
        <taxon>Bacillati</taxon>
        <taxon>Bacillota</taxon>
        <taxon>Bacilli</taxon>
        <taxon>Bacillales</taxon>
        <taxon>Thermoactinomycetaceae</taxon>
        <taxon>Laceyella</taxon>
    </lineage>
</organism>
<feature type="compositionally biased region" description="Polar residues" evidence="1">
    <location>
        <begin position="44"/>
        <end position="68"/>
    </location>
</feature>
<comment type="caution">
    <text evidence="3">The sequence shown here is derived from an EMBL/GenBank/DDBJ whole genome shotgun (WGS) entry which is preliminary data.</text>
</comment>
<proteinExistence type="predicted"/>
<gene>
    <name evidence="3" type="ORF">ACFQNG_09800</name>
</gene>
<feature type="transmembrane region" description="Helical" evidence="2">
    <location>
        <begin position="12"/>
        <end position="32"/>
    </location>
</feature>
<accession>A0ABW2RKD4</accession>
<dbReference type="Proteomes" id="UP001596500">
    <property type="component" value="Unassembled WGS sequence"/>
</dbReference>
<evidence type="ECO:0000313" key="4">
    <source>
        <dbReference type="Proteomes" id="UP001596500"/>
    </source>
</evidence>
<protein>
    <submittedName>
        <fullName evidence="3">Uncharacterized protein</fullName>
    </submittedName>
</protein>
<sequence>MNENKEKGSWKTNALVISLLFPIIAGLVVLVVEKEIFDKKEDSINGSTQHTFDSPNTAGENQLNQSNKPVFKKQEIYFDQGDPLGK</sequence>
<keyword evidence="2" id="KW-0812">Transmembrane</keyword>